<dbReference type="InterPro" id="IPR022998">
    <property type="entry name" value="ThiamineP_synth_TenI"/>
</dbReference>
<gene>
    <name evidence="2" type="ORF">CMV30_14515</name>
</gene>
<proteinExistence type="predicted"/>
<dbReference type="GO" id="GO:0009228">
    <property type="term" value="P:thiamine biosynthetic process"/>
    <property type="evidence" value="ECO:0007669"/>
    <property type="project" value="UniProtKB-KW"/>
</dbReference>
<dbReference type="KEGG" id="vbh:CMV30_14515"/>
<evidence type="ECO:0000259" key="1">
    <source>
        <dbReference type="Pfam" id="PF02581"/>
    </source>
</evidence>
<dbReference type="EMBL" id="CP023344">
    <property type="protein sequence ID" value="ATC65073.1"/>
    <property type="molecule type" value="Genomic_DNA"/>
</dbReference>
<evidence type="ECO:0000313" key="3">
    <source>
        <dbReference type="Proteomes" id="UP000217265"/>
    </source>
</evidence>
<dbReference type="RefSeq" id="WP_096056704.1">
    <property type="nucleotide sequence ID" value="NZ_CP023344.1"/>
</dbReference>
<dbReference type="InterPro" id="IPR013785">
    <property type="entry name" value="Aldolase_TIM"/>
</dbReference>
<dbReference type="OrthoDB" id="194683at2"/>
<keyword evidence="3" id="KW-1185">Reference proteome</keyword>
<dbReference type="Proteomes" id="UP000217265">
    <property type="component" value="Chromosome"/>
</dbReference>
<sequence length="217" mass="24062">MKLIVISPEGDDAREVPALMAMLAAGLERYHVRKPGWSREKLEIWLRSLPERWRSRLVLHQHHELVDELGFGGRHWRDDGTALLEPPAVSMAPFQMVDRIGPYGVSSRACHDLAALRAAMGRYDSVLLGPVFPSISKEGYGPTGMLSLNELYHLLRNRTPGQKFTQVIGIGGLTAANAPRCRNFGFDGVATLGAVWQSTDPVRAFFEIQSAISYHAT</sequence>
<dbReference type="SUPFAM" id="SSF51391">
    <property type="entry name" value="Thiamin phosphate synthase"/>
    <property type="match status" value="1"/>
</dbReference>
<name>A0A290Q9E9_9BACT</name>
<organism evidence="2 3">
    <name type="scientific">Nibricoccus aquaticus</name>
    <dbReference type="NCBI Taxonomy" id="2576891"/>
    <lineage>
        <taxon>Bacteria</taxon>
        <taxon>Pseudomonadati</taxon>
        <taxon>Verrucomicrobiota</taxon>
        <taxon>Opitutia</taxon>
        <taxon>Opitutales</taxon>
        <taxon>Opitutaceae</taxon>
        <taxon>Nibricoccus</taxon>
    </lineage>
</organism>
<accession>A0A290Q9E9</accession>
<dbReference type="Pfam" id="PF02581">
    <property type="entry name" value="TMP-TENI"/>
    <property type="match status" value="1"/>
</dbReference>
<protein>
    <recommendedName>
        <fullName evidence="1">Thiamine phosphate synthase/TenI domain-containing protein</fullName>
    </recommendedName>
</protein>
<dbReference type="CDD" id="cd00564">
    <property type="entry name" value="TMP_TenI"/>
    <property type="match status" value="1"/>
</dbReference>
<dbReference type="Gene3D" id="3.20.20.70">
    <property type="entry name" value="Aldolase class I"/>
    <property type="match status" value="1"/>
</dbReference>
<feature type="domain" description="Thiamine phosphate synthase/TenI" evidence="1">
    <location>
        <begin position="4"/>
        <end position="194"/>
    </location>
</feature>
<evidence type="ECO:0000313" key="2">
    <source>
        <dbReference type="EMBL" id="ATC65073.1"/>
    </source>
</evidence>
<reference evidence="2 3" key="1">
    <citation type="submission" date="2017-09" db="EMBL/GenBank/DDBJ databases">
        <title>Complete genome sequence of Verrucomicrobial strain HZ-65, isolated from freshwater.</title>
        <authorList>
            <person name="Choi A."/>
        </authorList>
    </citation>
    <scope>NUCLEOTIDE SEQUENCE [LARGE SCALE GENOMIC DNA]</scope>
    <source>
        <strain evidence="2 3">HZ-65</strain>
    </source>
</reference>
<dbReference type="AlphaFoldDB" id="A0A290Q9E9"/>
<dbReference type="InterPro" id="IPR036206">
    <property type="entry name" value="ThiamineP_synth_sf"/>
</dbReference>